<feature type="region of interest" description="Disordered" evidence="1">
    <location>
        <begin position="435"/>
        <end position="457"/>
    </location>
</feature>
<feature type="compositionally biased region" description="Polar residues" evidence="1">
    <location>
        <begin position="110"/>
        <end position="123"/>
    </location>
</feature>
<organism evidence="2 3">
    <name type="scientific">Letharia lupina</name>
    <dbReference type="NCBI Taxonomy" id="560253"/>
    <lineage>
        <taxon>Eukaryota</taxon>
        <taxon>Fungi</taxon>
        <taxon>Dikarya</taxon>
        <taxon>Ascomycota</taxon>
        <taxon>Pezizomycotina</taxon>
        <taxon>Lecanoromycetes</taxon>
        <taxon>OSLEUM clade</taxon>
        <taxon>Lecanoromycetidae</taxon>
        <taxon>Lecanorales</taxon>
        <taxon>Lecanorineae</taxon>
        <taxon>Parmeliaceae</taxon>
        <taxon>Letharia</taxon>
    </lineage>
</organism>
<reference evidence="2 3" key="1">
    <citation type="journal article" date="2020" name="Genomics">
        <title>Complete, high-quality genomes from long-read metagenomic sequencing of two wolf lichen thalli reveals enigmatic genome architecture.</title>
        <authorList>
            <person name="McKenzie S.K."/>
            <person name="Walston R.F."/>
            <person name="Allen J.L."/>
        </authorList>
    </citation>
    <scope>NUCLEOTIDE SEQUENCE [LARGE SCALE GENOMIC DNA]</scope>
    <source>
        <strain evidence="2">WasteWater1</strain>
    </source>
</reference>
<name>A0A8H6FD52_9LECA</name>
<proteinExistence type="predicted"/>
<evidence type="ECO:0000313" key="3">
    <source>
        <dbReference type="Proteomes" id="UP000593566"/>
    </source>
</evidence>
<feature type="region of interest" description="Disordered" evidence="1">
    <location>
        <begin position="76"/>
        <end position="150"/>
    </location>
</feature>
<dbReference type="AlphaFoldDB" id="A0A8H6FD52"/>
<sequence length="457" mass="50284">MNLSAIHTGSPGHVIPSTERFGAVDNLALYATPPASPGTFPISAFDPAVKQSKRSWIGGMEGDEQRRRQYEQQNYPRGYVPEYGGHGVNVPNVQNLRGAPGGDGSDRSRQAQPLTTRPSTSAPLSAGAGSSHELGSYDYPPGQQYSTPQMHGPQFQYQLEYLQDPQRQRQFPQYTSQMMYHVPQQAQPQSPYDTVSQYQSRQSAAQVLGSQFGAPQYYSPGHGTNVTGPAAMPQQYPTAAYPPSMQYTSAAPLGRSTLASSYPTVGPDVNPNVETAASEQPEEELDTFAAAYDRYQRNIGVINDQTSKGHLIKAGESLLEISHWLSENVDALKLTQDDQKKHAERIEFWDSFNVCWLAMLQRQKDDTQQMLDSGRPPAQPQSLLPKEFLEEMGNEVVSLCDGLEKHGLVDYQMGVAEQEIIEILTQCIDLISSDDENDEEAEIDPMLGQSGHGAGKQ</sequence>
<dbReference type="Proteomes" id="UP000593566">
    <property type="component" value="Unassembled WGS sequence"/>
</dbReference>
<comment type="caution">
    <text evidence="2">The sequence shown here is derived from an EMBL/GenBank/DDBJ whole genome shotgun (WGS) entry which is preliminary data.</text>
</comment>
<evidence type="ECO:0000256" key="1">
    <source>
        <dbReference type="SAM" id="MobiDB-lite"/>
    </source>
</evidence>
<evidence type="ECO:0000313" key="2">
    <source>
        <dbReference type="EMBL" id="KAF6223489.1"/>
    </source>
</evidence>
<accession>A0A8H6FD52</accession>
<keyword evidence="3" id="KW-1185">Reference proteome</keyword>
<dbReference type="GeneID" id="59328751"/>
<dbReference type="RefSeq" id="XP_037152706.1">
    <property type="nucleotide sequence ID" value="XM_037291271.1"/>
</dbReference>
<protein>
    <submittedName>
        <fullName evidence="2">Uncharacterized protein</fullName>
    </submittedName>
</protein>
<gene>
    <name evidence="2" type="ORF">HO133_000332</name>
</gene>
<dbReference type="EMBL" id="JACCJB010000010">
    <property type="protein sequence ID" value="KAF6223489.1"/>
    <property type="molecule type" value="Genomic_DNA"/>
</dbReference>